<dbReference type="Gene3D" id="3.90.550.10">
    <property type="entry name" value="Spore Coat Polysaccharide Biosynthesis Protein SpsA, Chain A"/>
    <property type="match status" value="1"/>
</dbReference>
<dbReference type="Pfam" id="PF08282">
    <property type="entry name" value="Hydrolase_3"/>
    <property type="match status" value="1"/>
</dbReference>
<dbReference type="Pfam" id="PF02348">
    <property type="entry name" value="CTP_transf_3"/>
    <property type="match status" value="1"/>
</dbReference>
<evidence type="ECO:0000256" key="6">
    <source>
        <dbReference type="ARBA" id="ARBA00010726"/>
    </source>
</evidence>
<dbReference type="Gene3D" id="3.40.50.1000">
    <property type="entry name" value="HAD superfamily/HAD-like"/>
    <property type="match status" value="1"/>
</dbReference>
<gene>
    <name evidence="13" type="ORF">EFE41_03085</name>
    <name evidence="12" type="ORF">MPF_0362</name>
    <name evidence="14" type="ORF">SAMN06264941_0975</name>
</gene>
<evidence type="ECO:0000256" key="1">
    <source>
        <dbReference type="ARBA" id="ARBA00001862"/>
    </source>
</evidence>
<comment type="pathway">
    <text evidence="3">Amino-sugar metabolism; N-acetylneuraminate metabolism.</text>
</comment>
<comment type="catalytic activity">
    <reaction evidence="1">
        <text>an N-acylneuraminate + CTP = a CMP-N-acyl-beta-neuraminate + diphosphate</text>
        <dbReference type="Rhea" id="RHEA:11344"/>
        <dbReference type="ChEBI" id="CHEBI:33019"/>
        <dbReference type="ChEBI" id="CHEBI:37563"/>
        <dbReference type="ChEBI" id="CHEBI:60073"/>
        <dbReference type="ChEBI" id="CHEBI:68671"/>
        <dbReference type="EC" id="2.7.7.43"/>
    </reaction>
</comment>
<dbReference type="AlphaFoldDB" id="A0A1L9C501"/>
<dbReference type="NCBIfam" id="TIGR01549">
    <property type="entry name" value="HAD-SF-IA-v1"/>
    <property type="match status" value="1"/>
</dbReference>
<dbReference type="PANTHER" id="PTHR21485:SF3">
    <property type="entry name" value="N-ACYLNEURAMINATE CYTIDYLYLTRANSFERASE"/>
    <property type="match status" value="1"/>
</dbReference>
<dbReference type="InterPro" id="IPR006549">
    <property type="entry name" value="HAD-SF_hydro_IIIA"/>
</dbReference>
<evidence type="ECO:0000313" key="12">
    <source>
        <dbReference type="EMBL" id="OJH49574.1"/>
    </source>
</evidence>
<dbReference type="GO" id="GO:0006054">
    <property type="term" value="P:N-acetylneuraminate metabolic process"/>
    <property type="evidence" value="ECO:0007669"/>
    <property type="project" value="UniProtKB-UniPathway"/>
</dbReference>
<keyword evidence="10" id="KW-0378">Hydrolase</keyword>
<dbReference type="SFLD" id="SFLDS00003">
    <property type="entry name" value="Haloacid_Dehalogenase"/>
    <property type="match status" value="1"/>
</dbReference>
<comment type="subunit">
    <text evidence="7">Homotetramer.</text>
</comment>
<evidence type="ECO:0000313" key="17">
    <source>
        <dbReference type="Proteomes" id="UP000278252"/>
    </source>
</evidence>
<evidence type="ECO:0000313" key="15">
    <source>
        <dbReference type="Proteomes" id="UP000185713"/>
    </source>
</evidence>
<sequence>MNIAFIPARCGSKSIPLKNIKPFCGQPLIYWSLKALEDSKSIDKAVVATDCHEVADTVNSFNFSKVEIYWRNPANARDEASTESVMLEYLNNSDYNEKDFFVLVQATSPMTKPEDFDDAFSLLWNNKRDSLLTCARLRRFIWDEEGDPLNYDYLHRPRRQDFKGTLVENGAFYINQIKNILENQNRLSGNIAIYEMPEYTSIELDEPDDWNIAENLMRKYILKPSQNNQIKLFLMDVDGVLTDAGMYYSESGDELKKFNTHDGKGIELLRKAGMKTGIITSENTEIVTCRAKKLKVDYLYQGVKDKLKIAKEICQQEGITLDEVAYIGDDINDIELLSNVGKAACPMNSQNEVKYLENIIILDKSGGEGAVRNFTEYILI</sequence>
<dbReference type="NCBIfam" id="TIGR01670">
    <property type="entry name" value="KdsC-phosphatas"/>
    <property type="match status" value="1"/>
</dbReference>
<dbReference type="InterPro" id="IPR036412">
    <property type="entry name" value="HAD-like_sf"/>
</dbReference>
<dbReference type="GO" id="GO:0016788">
    <property type="term" value="F:hydrolase activity, acting on ester bonds"/>
    <property type="evidence" value="ECO:0007669"/>
    <property type="project" value="InterPro"/>
</dbReference>
<proteinExistence type="inferred from homology"/>
<name>A0A1L9C501_9EURY</name>
<reference evidence="12 15" key="1">
    <citation type="submission" date="2014-12" db="EMBL/GenBank/DDBJ databases">
        <title>The genome sequence of Methanohalophilus portucalensis strain FDF1.</title>
        <authorList>
            <person name="Lai M.-C."/>
            <person name="Lai S.-J."/>
        </authorList>
    </citation>
    <scope>NUCLEOTIDE SEQUENCE [LARGE SCALE GENOMIC DNA]</scope>
    <source>
        <strain evidence="12 15">FDF-1</strain>
    </source>
</reference>
<keyword evidence="13" id="KW-0808">Transferase</keyword>
<reference evidence="16" key="2">
    <citation type="submission" date="2017-04" db="EMBL/GenBank/DDBJ databases">
        <authorList>
            <person name="Varghese N."/>
            <person name="Submissions S."/>
        </authorList>
    </citation>
    <scope>NUCLEOTIDE SEQUENCE [LARGE SCALE GENOMIC DNA]</scope>
    <source>
        <strain evidence="16">FDF-1</strain>
    </source>
</reference>
<evidence type="ECO:0000256" key="9">
    <source>
        <dbReference type="ARBA" id="ARBA00022723"/>
    </source>
</evidence>
<evidence type="ECO:0000313" key="16">
    <source>
        <dbReference type="Proteomes" id="UP000193969"/>
    </source>
</evidence>
<dbReference type="STRING" id="523843.SAMN06264941_0975"/>
<evidence type="ECO:0000256" key="8">
    <source>
        <dbReference type="ARBA" id="ARBA00012491"/>
    </source>
</evidence>
<keyword evidence="11" id="KW-0460">Magnesium</keyword>
<dbReference type="InterPro" id="IPR006439">
    <property type="entry name" value="HAD-SF_hydro_IA"/>
</dbReference>
<dbReference type="EMBL" id="RJJH01000001">
    <property type="protein sequence ID" value="RNI13574.1"/>
    <property type="molecule type" value="Genomic_DNA"/>
</dbReference>
<dbReference type="SFLD" id="SFLDG01138">
    <property type="entry name" value="C1.6.2:_Deoxy-d-mannose-octulo"/>
    <property type="match status" value="1"/>
</dbReference>
<dbReference type="Proteomes" id="UP000278252">
    <property type="component" value="Unassembled WGS sequence"/>
</dbReference>
<dbReference type="EC" id="2.7.7.43" evidence="8"/>
<keyword evidence="9" id="KW-0479">Metal-binding</keyword>
<evidence type="ECO:0000313" key="14">
    <source>
        <dbReference type="EMBL" id="SMH35350.1"/>
    </source>
</evidence>
<organism evidence="12 15">
    <name type="scientific">Methanohalophilus portucalensis FDF-1</name>
    <dbReference type="NCBI Taxonomy" id="523843"/>
    <lineage>
        <taxon>Archaea</taxon>
        <taxon>Methanobacteriati</taxon>
        <taxon>Methanobacteriota</taxon>
        <taxon>Stenosarchaea group</taxon>
        <taxon>Methanomicrobia</taxon>
        <taxon>Methanosarcinales</taxon>
        <taxon>Methanosarcinaceae</taxon>
        <taxon>Methanohalophilus</taxon>
    </lineage>
</organism>
<protein>
    <recommendedName>
        <fullName evidence="8">N-acylneuraminate cytidylyltransferase</fullName>
        <ecNumber evidence="8">2.7.7.43</ecNumber>
    </recommendedName>
</protein>
<evidence type="ECO:0000256" key="10">
    <source>
        <dbReference type="ARBA" id="ARBA00022801"/>
    </source>
</evidence>
<comment type="similarity">
    <text evidence="6">Belongs to the CMP-NeuNAc synthase family.</text>
</comment>
<dbReference type="Proteomes" id="UP000185713">
    <property type="component" value="Unassembled WGS sequence"/>
</dbReference>
<dbReference type="SUPFAM" id="SSF56784">
    <property type="entry name" value="HAD-like"/>
    <property type="match status" value="1"/>
</dbReference>
<evidence type="ECO:0000256" key="5">
    <source>
        <dbReference type="ARBA" id="ARBA00007958"/>
    </source>
</evidence>
<dbReference type="PANTHER" id="PTHR21485">
    <property type="entry name" value="HAD SUPERFAMILY MEMBERS CMAS AND KDSC"/>
    <property type="match status" value="1"/>
</dbReference>
<accession>A0A1L9C501</accession>
<evidence type="ECO:0000256" key="11">
    <source>
        <dbReference type="ARBA" id="ARBA00022842"/>
    </source>
</evidence>
<dbReference type="UniPathway" id="UPA00628"/>
<evidence type="ECO:0000256" key="2">
    <source>
        <dbReference type="ARBA" id="ARBA00001946"/>
    </source>
</evidence>
<comment type="similarity">
    <text evidence="5">Belongs to the HAD-like hydrolase superfamily.</text>
</comment>
<dbReference type="CDD" id="cd01630">
    <property type="entry name" value="HAD_KDO-like"/>
    <property type="match status" value="1"/>
</dbReference>
<reference evidence="13 17" key="4">
    <citation type="submission" date="2018-10" db="EMBL/GenBank/DDBJ databases">
        <title>Cultivation of a novel Methanohalophilus strain from Kebrit Deep of the Red Sea and a genomic comparison of members of the genus Methanohalophilus.</title>
        <authorList>
            <person name="Guan Y."/>
            <person name="Ngugi D.K."/>
            <person name="Stingl U."/>
        </authorList>
    </citation>
    <scope>NUCLEOTIDE SEQUENCE [LARGE SCALE GENOMIC DNA]</scope>
    <source>
        <strain evidence="13 17">DSM 7471</strain>
    </source>
</reference>
<dbReference type="GO" id="GO:0008781">
    <property type="term" value="F:N-acylneuraminate cytidylyltransferase activity"/>
    <property type="evidence" value="ECO:0007669"/>
    <property type="project" value="UniProtKB-EC"/>
</dbReference>
<dbReference type="InterPro" id="IPR010023">
    <property type="entry name" value="KdsC_fam"/>
</dbReference>
<evidence type="ECO:0000256" key="7">
    <source>
        <dbReference type="ARBA" id="ARBA00011881"/>
    </source>
</evidence>
<evidence type="ECO:0000313" key="13">
    <source>
        <dbReference type="EMBL" id="RNI13574.1"/>
    </source>
</evidence>
<dbReference type="InterPro" id="IPR050793">
    <property type="entry name" value="CMP-NeuNAc_synthase"/>
</dbReference>
<dbReference type="RefSeq" id="WP_072358488.1">
    <property type="nucleotide sequence ID" value="NZ_FXBN01000001.1"/>
</dbReference>
<dbReference type="FunFam" id="3.40.50.1000:FF:000029">
    <property type="entry name" value="3-deoxy-D-manno-octulosonate 8-phosphate phosphatase KdsC"/>
    <property type="match status" value="1"/>
</dbReference>
<keyword evidence="16" id="KW-1185">Reference proteome</keyword>
<dbReference type="Proteomes" id="UP000193969">
    <property type="component" value="Unassembled WGS sequence"/>
</dbReference>
<dbReference type="NCBIfam" id="TIGR01662">
    <property type="entry name" value="HAD-SF-IIIA"/>
    <property type="match status" value="1"/>
</dbReference>
<reference evidence="14" key="3">
    <citation type="submission" date="2017-04" db="EMBL/GenBank/DDBJ databases">
        <authorList>
            <person name="Afonso C.L."/>
            <person name="Miller P.J."/>
            <person name="Scott M.A."/>
            <person name="Spackman E."/>
            <person name="Goraichik I."/>
            <person name="Dimitrov K.M."/>
            <person name="Suarez D.L."/>
            <person name="Swayne D.E."/>
        </authorList>
    </citation>
    <scope>NUCLEOTIDE SEQUENCE [LARGE SCALE GENOMIC DNA]</scope>
    <source>
        <strain evidence="14">FDF-1</strain>
    </source>
</reference>
<comment type="cofactor">
    <cofactor evidence="2">
        <name>Mg(2+)</name>
        <dbReference type="ChEBI" id="CHEBI:18420"/>
    </cofactor>
</comment>
<dbReference type="EMBL" id="JWTK01000002">
    <property type="protein sequence ID" value="OJH49574.1"/>
    <property type="molecule type" value="Genomic_DNA"/>
</dbReference>
<keyword evidence="13" id="KW-0548">Nucleotidyltransferase</keyword>
<dbReference type="InterPro" id="IPR003329">
    <property type="entry name" value="Cytidylyl_trans"/>
</dbReference>
<evidence type="ECO:0000256" key="3">
    <source>
        <dbReference type="ARBA" id="ARBA00005141"/>
    </source>
</evidence>
<comment type="similarity">
    <text evidence="4">Belongs to the KdsC family.</text>
</comment>
<dbReference type="GO" id="GO:0046872">
    <property type="term" value="F:metal ion binding"/>
    <property type="evidence" value="ECO:0007669"/>
    <property type="project" value="UniProtKB-KW"/>
</dbReference>
<dbReference type="EMBL" id="FXBN01000001">
    <property type="protein sequence ID" value="SMH35350.1"/>
    <property type="molecule type" value="Genomic_DNA"/>
</dbReference>
<evidence type="ECO:0000256" key="4">
    <source>
        <dbReference type="ARBA" id="ARBA00005893"/>
    </source>
</evidence>
<dbReference type="SFLD" id="SFLDG01136">
    <property type="entry name" value="C1.6:_Phosphoserine_Phosphatas"/>
    <property type="match status" value="1"/>
</dbReference>
<dbReference type="CDD" id="cd02513">
    <property type="entry name" value="CMP-NeuAc_Synthase"/>
    <property type="match status" value="1"/>
</dbReference>
<dbReference type="SUPFAM" id="SSF53448">
    <property type="entry name" value="Nucleotide-diphospho-sugar transferases"/>
    <property type="match status" value="1"/>
</dbReference>
<dbReference type="InterPro" id="IPR023214">
    <property type="entry name" value="HAD_sf"/>
</dbReference>
<dbReference type="InterPro" id="IPR029044">
    <property type="entry name" value="Nucleotide-diphossugar_trans"/>
</dbReference>